<dbReference type="InterPro" id="IPR038662">
    <property type="entry name" value="ATP_synth_F0_csu_sf"/>
</dbReference>
<feature type="transmembrane region" description="Helical" evidence="3">
    <location>
        <begin position="83"/>
        <end position="102"/>
    </location>
</feature>
<feature type="transmembrane region" description="Helical" evidence="3">
    <location>
        <begin position="6"/>
        <end position="27"/>
    </location>
</feature>
<keyword evidence="3" id="KW-1133">Transmembrane helix</keyword>
<comment type="caution">
    <text evidence="4">The sequence shown here is derived from an EMBL/GenBank/DDBJ whole genome shotgun (WGS) entry which is preliminary data.</text>
</comment>
<gene>
    <name evidence="4" type="ORF">ACFOZ1_10065</name>
</gene>
<evidence type="ECO:0000256" key="2">
    <source>
        <dbReference type="ARBA" id="ARBA00023065"/>
    </source>
</evidence>
<evidence type="ECO:0000256" key="3">
    <source>
        <dbReference type="SAM" id="Phobius"/>
    </source>
</evidence>
<sequence length="145" mass="15928">MVSLSLFVIAGLIAGIGILVVYKRLVYRLANLINENKFNQQSLQKEQTKYFISVALIEALPIILFVFGFVNAQDAAIDFSSKIIPFIIILGLAAFCIAQVFITKQEIPTEKLSSSEQNLIKTFHFVGIATILAIPTLSIVGILVV</sequence>
<accession>A0ABV8VZC3</accession>
<keyword evidence="3" id="KW-0812">Transmembrane</keyword>
<evidence type="ECO:0000313" key="5">
    <source>
        <dbReference type="Proteomes" id="UP001595880"/>
    </source>
</evidence>
<organism evidence="4 5">
    <name type="scientific">Gracilibacillus marinus</name>
    <dbReference type="NCBI Taxonomy" id="630535"/>
    <lineage>
        <taxon>Bacteria</taxon>
        <taxon>Bacillati</taxon>
        <taxon>Bacillota</taxon>
        <taxon>Bacilli</taxon>
        <taxon>Bacillales</taxon>
        <taxon>Bacillaceae</taxon>
        <taxon>Gracilibacillus</taxon>
    </lineage>
</organism>
<dbReference type="EMBL" id="JBHSDV010000002">
    <property type="protein sequence ID" value="MFC4388153.1"/>
    <property type="molecule type" value="Genomic_DNA"/>
</dbReference>
<dbReference type="Proteomes" id="UP001595880">
    <property type="component" value="Unassembled WGS sequence"/>
</dbReference>
<protein>
    <recommendedName>
        <fullName evidence="6">V-ATPase proteolipid subunit C-like domain-containing protein</fullName>
    </recommendedName>
</protein>
<keyword evidence="5" id="KW-1185">Reference proteome</keyword>
<feature type="transmembrane region" description="Helical" evidence="3">
    <location>
        <begin position="48"/>
        <end position="71"/>
    </location>
</feature>
<evidence type="ECO:0000313" key="4">
    <source>
        <dbReference type="EMBL" id="MFC4388153.1"/>
    </source>
</evidence>
<keyword evidence="2" id="KW-0406">Ion transport</keyword>
<evidence type="ECO:0008006" key="6">
    <source>
        <dbReference type="Google" id="ProtNLM"/>
    </source>
</evidence>
<keyword evidence="1" id="KW-0375">Hydrogen ion transport</keyword>
<keyword evidence="3" id="KW-0472">Membrane</keyword>
<keyword evidence="2" id="KW-0813">Transport</keyword>
<dbReference type="Gene3D" id="1.20.20.10">
    <property type="entry name" value="F1F0 ATP synthase subunit C"/>
    <property type="match status" value="1"/>
</dbReference>
<evidence type="ECO:0000256" key="1">
    <source>
        <dbReference type="ARBA" id="ARBA00022781"/>
    </source>
</evidence>
<feature type="transmembrane region" description="Helical" evidence="3">
    <location>
        <begin position="123"/>
        <end position="144"/>
    </location>
</feature>
<proteinExistence type="predicted"/>
<dbReference type="RefSeq" id="WP_390198959.1">
    <property type="nucleotide sequence ID" value="NZ_JBHSDV010000002.1"/>
</dbReference>
<reference evidence="5" key="1">
    <citation type="journal article" date="2019" name="Int. J. Syst. Evol. Microbiol.">
        <title>The Global Catalogue of Microorganisms (GCM) 10K type strain sequencing project: providing services to taxonomists for standard genome sequencing and annotation.</title>
        <authorList>
            <consortium name="The Broad Institute Genomics Platform"/>
            <consortium name="The Broad Institute Genome Sequencing Center for Infectious Disease"/>
            <person name="Wu L."/>
            <person name="Ma J."/>
        </authorList>
    </citation>
    <scope>NUCLEOTIDE SEQUENCE [LARGE SCALE GENOMIC DNA]</scope>
    <source>
        <strain evidence="5">KACC 14058</strain>
    </source>
</reference>
<name>A0ABV8VZC3_9BACI</name>